<feature type="signal peptide" evidence="1">
    <location>
        <begin position="1"/>
        <end position="19"/>
    </location>
</feature>
<reference evidence="2" key="2">
    <citation type="journal article" date="2007" name="Science">
        <title>Draft genome sequence of the sexually transmitted pathogen Trichomonas vaginalis.</title>
        <authorList>
            <person name="Carlton J.M."/>
            <person name="Hirt R.P."/>
            <person name="Silva J.C."/>
            <person name="Delcher A.L."/>
            <person name="Schatz M."/>
            <person name="Zhao Q."/>
            <person name="Wortman J.R."/>
            <person name="Bidwell S.L."/>
            <person name="Alsmark U.C.M."/>
            <person name="Besteiro S."/>
            <person name="Sicheritz-Ponten T."/>
            <person name="Noel C.J."/>
            <person name="Dacks J.B."/>
            <person name="Foster P.G."/>
            <person name="Simillion C."/>
            <person name="Van de Peer Y."/>
            <person name="Miranda-Saavedra D."/>
            <person name="Barton G.J."/>
            <person name="Westrop G.D."/>
            <person name="Mueller S."/>
            <person name="Dessi D."/>
            <person name="Fiori P.L."/>
            <person name="Ren Q."/>
            <person name="Paulsen I."/>
            <person name="Zhang H."/>
            <person name="Bastida-Corcuera F.D."/>
            <person name="Simoes-Barbosa A."/>
            <person name="Brown M.T."/>
            <person name="Hayes R.D."/>
            <person name="Mukherjee M."/>
            <person name="Okumura C.Y."/>
            <person name="Schneider R."/>
            <person name="Smith A.J."/>
            <person name="Vanacova S."/>
            <person name="Villalvazo M."/>
            <person name="Haas B.J."/>
            <person name="Pertea M."/>
            <person name="Feldblyum T.V."/>
            <person name="Utterback T.R."/>
            <person name="Shu C.L."/>
            <person name="Osoegawa K."/>
            <person name="de Jong P.J."/>
            <person name="Hrdy I."/>
            <person name="Horvathova L."/>
            <person name="Zubacova Z."/>
            <person name="Dolezal P."/>
            <person name="Malik S.B."/>
            <person name="Logsdon J.M. Jr."/>
            <person name="Henze K."/>
            <person name="Gupta A."/>
            <person name="Wang C.C."/>
            <person name="Dunne R.L."/>
            <person name="Upcroft J.A."/>
            <person name="Upcroft P."/>
            <person name="White O."/>
            <person name="Salzberg S.L."/>
            <person name="Tang P."/>
            <person name="Chiu C.-H."/>
            <person name="Lee Y.-S."/>
            <person name="Embley T.M."/>
            <person name="Coombs G.H."/>
            <person name="Mottram J.C."/>
            <person name="Tachezy J."/>
            <person name="Fraser-Liggett C.M."/>
            <person name="Johnson P.J."/>
        </authorList>
    </citation>
    <scope>NUCLEOTIDE SEQUENCE [LARGE SCALE GENOMIC DNA]</scope>
    <source>
        <strain evidence="2">G3</strain>
    </source>
</reference>
<accession>A2FD57</accession>
<dbReference type="RefSeq" id="XP_001310094.1">
    <property type="nucleotide sequence ID" value="XM_001310093.1"/>
</dbReference>
<keyword evidence="1" id="KW-0732">Signal</keyword>
<organism evidence="2 3">
    <name type="scientific">Trichomonas vaginalis (strain ATCC PRA-98 / G3)</name>
    <dbReference type="NCBI Taxonomy" id="412133"/>
    <lineage>
        <taxon>Eukaryota</taxon>
        <taxon>Metamonada</taxon>
        <taxon>Parabasalia</taxon>
        <taxon>Trichomonadida</taxon>
        <taxon>Trichomonadidae</taxon>
        <taxon>Trichomonas</taxon>
    </lineage>
</organism>
<keyword evidence="3" id="KW-1185">Reference proteome</keyword>
<dbReference type="SUPFAM" id="SSF53448">
    <property type="entry name" value="Nucleotide-diphospho-sugar transferases"/>
    <property type="match status" value="1"/>
</dbReference>
<dbReference type="KEGG" id="tva:4754943"/>
<dbReference type="VEuPathDB" id="TrichDB:TVAGG3_1005260"/>
<dbReference type="AlphaFoldDB" id="A2FD57"/>
<sequence>MIFLALLTFFGLHFRIISPFQKSDQYYFIPPKNKDIVVEIKGGFDEYDKVLFDYNYLDQEFSNKLELSGCKHCNAKLSTKSYSNDRDVVIAVGLKHPQDGLPNLRSLRSTGCKARVVLITEKNISDEFREEFRKCGITIAYLPFIDEMNFSIAQAQTFRFPAMHDFLDHYSKRFDRVMYFDLFDTFFQKDPFYGITKNALYISPERNNHTNSKISEVWTYSLEGLNFHRLYPGNNEIYCSGVFAGKMKAMKKVVDMNAAIIGRQWKHIAADQAILNWMIYDNVLNEVGVKTIPHYEFASLCWTLLLYNGEYGKIRYHKETFTPAVLHQINRNRMLFDKIKNLCL</sequence>
<protein>
    <submittedName>
        <fullName evidence="2">Uncharacterized protein</fullName>
    </submittedName>
</protein>
<dbReference type="EMBL" id="DS113727">
    <property type="protein sequence ID" value="EAX97164.1"/>
    <property type="molecule type" value="Genomic_DNA"/>
</dbReference>
<proteinExistence type="predicted"/>
<dbReference type="InterPro" id="IPR029044">
    <property type="entry name" value="Nucleotide-diphossugar_trans"/>
</dbReference>
<name>A2FD57_TRIV3</name>
<reference evidence="2" key="1">
    <citation type="submission" date="2006-10" db="EMBL/GenBank/DDBJ databases">
        <authorList>
            <person name="Amadeo P."/>
            <person name="Zhao Q."/>
            <person name="Wortman J."/>
            <person name="Fraser-Liggett C."/>
            <person name="Carlton J."/>
        </authorList>
    </citation>
    <scope>NUCLEOTIDE SEQUENCE</scope>
    <source>
        <strain evidence="2">G3</strain>
    </source>
</reference>
<feature type="chain" id="PRO_5002643666" evidence="1">
    <location>
        <begin position="20"/>
        <end position="344"/>
    </location>
</feature>
<evidence type="ECO:0000256" key="1">
    <source>
        <dbReference type="SAM" id="SignalP"/>
    </source>
</evidence>
<dbReference type="Gene3D" id="3.90.550.10">
    <property type="entry name" value="Spore Coat Polysaccharide Biosynthesis Protein SpsA, Chain A"/>
    <property type="match status" value="1"/>
</dbReference>
<gene>
    <name evidence="2" type="ORF">TVAG_116820</name>
</gene>
<dbReference type="Proteomes" id="UP000001542">
    <property type="component" value="Unassembled WGS sequence"/>
</dbReference>
<evidence type="ECO:0000313" key="2">
    <source>
        <dbReference type="EMBL" id="EAX97164.1"/>
    </source>
</evidence>
<evidence type="ECO:0000313" key="3">
    <source>
        <dbReference type="Proteomes" id="UP000001542"/>
    </source>
</evidence>
<dbReference type="VEuPathDB" id="TrichDB:TVAG_116820"/>
<dbReference type="InParanoid" id="A2FD57"/>